<keyword evidence="2" id="KW-0732">Signal</keyword>
<dbReference type="PANTHER" id="PTHR42928">
    <property type="entry name" value="TRICARBOXYLATE-BINDING PROTEIN"/>
    <property type="match status" value="1"/>
</dbReference>
<dbReference type="EMBL" id="CP041636">
    <property type="protein sequence ID" value="QDO98398.1"/>
    <property type="molecule type" value="Genomic_DNA"/>
</dbReference>
<keyword evidence="4" id="KW-1185">Reference proteome</keyword>
<dbReference type="Gene3D" id="3.40.190.150">
    <property type="entry name" value="Bordetella uptake gene, domain 1"/>
    <property type="match status" value="1"/>
</dbReference>
<dbReference type="KEGG" id="fer:FNB15_14440"/>
<dbReference type="AlphaFoldDB" id="A0A516H3Q0"/>
<evidence type="ECO:0000256" key="2">
    <source>
        <dbReference type="SAM" id="SignalP"/>
    </source>
</evidence>
<sequence>MKKIASTSFALAITATALLAGSAFAQAWPDKPVRMVVGFGAGGGTDIIARIVAQPLAEILGQPVVVDNKPGAGGTIGADFVAKAPKDGSTIFMMNNGHAVSATLYKTLPYDSEKSFAPVSMVATMPLLIVANKDIAANDGKGLIDLIKAQPGKVRFASVGVGSTQHFAGLVFRSMSGGEIRHIPYRGTPAAIAAVRGGEVELLFEVAAPVVGQIKGGELKALAVTSAKRFPGLPNVPTVAEAGLKGYDVTTWYGLAFPAGTPDAIISKMNAAVKTALDRPEVRKQVEEASFLPETSTVQAFSTHLGAEIKRWGKVMQDDGIQQQ</sequence>
<dbReference type="InterPro" id="IPR005064">
    <property type="entry name" value="BUG"/>
</dbReference>
<protein>
    <submittedName>
        <fullName evidence="3">Tripartite tricarboxylate transporter substrate binding protein</fullName>
    </submittedName>
</protein>
<dbReference type="Gene3D" id="3.40.190.10">
    <property type="entry name" value="Periplasmic binding protein-like II"/>
    <property type="match status" value="1"/>
</dbReference>
<reference evidence="3 4" key="1">
    <citation type="submission" date="2019-07" db="EMBL/GenBank/DDBJ databases">
        <title>Genome sequencing for Ferrovibrio sp. K5.</title>
        <authorList>
            <person name="Park S.-J."/>
        </authorList>
    </citation>
    <scope>NUCLEOTIDE SEQUENCE [LARGE SCALE GENOMIC DNA]</scope>
    <source>
        <strain evidence="3 4">K5</strain>
    </source>
</reference>
<evidence type="ECO:0000256" key="1">
    <source>
        <dbReference type="ARBA" id="ARBA00006987"/>
    </source>
</evidence>
<dbReference type="RefSeq" id="WP_144069379.1">
    <property type="nucleotide sequence ID" value="NZ_CP041636.1"/>
</dbReference>
<gene>
    <name evidence="3" type="ORF">FNB15_14440</name>
</gene>
<organism evidence="3 4">
    <name type="scientific">Ferrovibrio terrae</name>
    <dbReference type="NCBI Taxonomy" id="2594003"/>
    <lineage>
        <taxon>Bacteria</taxon>
        <taxon>Pseudomonadati</taxon>
        <taxon>Pseudomonadota</taxon>
        <taxon>Alphaproteobacteria</taxon>
        <taxon>Rhodospirillales</taxon>
        <taxon>Rhodospirillaceae</taxon>
        <taxon>Ferrovibrio</taxon>
    </lineage>
</organism>
<name>A0A516H3Q0_9PROT</name>
<dbReference type="CDD" id="cd13578">
    <property type="entry name" value="PBP2_Bug27"/>
    <property type="match status" value="1"/>
</dbReference>
<dbReference type="Pfam" id="PF03401">
    <property type="entry name" value="TctC"/>
    <property type="match status" value="1"/>
</dbReference>
<comment type="similarity">
    <text evidence="1">Belongs to the UPF0065 (bug) family.</text>
</comment>
<dbReference type="InterPro" id="IPR042100">
    <property type="entry name" value="Bug_dom1"/>
</dbReference>
<evidence type="ECO:0000313" key="4">
    <source>
        <dbReference type="Proteomes" id="UP000317496"/>
    </source>
</evidence>
<dbReference type="OrthoDB" id="7250553at2"/>
<accession>A0A516H3Q0</accession>
<proteinExistence type="inferred from homology"/>
<feature type="chain" id="PRO_5021869991" evidence="2">
    <location>
        <begin position="26"/>
        <end position="324"/>
    </location>
</feature>
<feature type="signal peptide" evidence="2">
    <location>
        <begin position="1"/>
        <end position="25"/>
    </location>
</feature>
<dbReference type="Proteomes" id="UP000317496">
    <property type="component" value="Chromosome"/>
</dbReference>
<dbReference type="PIRSF" id="PIRSF017082">
    <property type="entry name" value="YflP"/>
    <property type="match status" value="1"/>
</dbReference>
<dbReference type="SUPFAM" id="SSF53850">
    <property type="entry name" value="Periplasmic binding protein-like II"/>
    <property type="match status" value="1"/>
</dbReference>
<evidence type="ECO:0000313" key="3">
    <source>
        <dbReference type="EMBL" id="QDO98398.1"/>
    </source>
</evidence>
<dbReference type="PANTHER" id="PTHR42928:SF5">
    <property type="entry name" value="BLR1237 PROTEIN"/>
    <property type="match status" value="1"/>
</dbReference>